<dbReference type="Proteomes" id="UP000008983">
    <property type="component" value="Unassembled WGS sequence"/>
</dbReference>
<organism evidence="1 2">
    <name type="scientific">Ichthyophthirius multifiliis</name>
    <name type="common">White spot disease agent</name>
    <name type="synonym">Ich</name>
    <dbReference type="NCBI Taxonomy" id="5932"/>
    <lineage>
        <taxon>Eukaryota</taxon>
        <taxon>Sar</taxon>
        <taxon>Alveolata</taxon>
        <taxon>Ciliophora</taxon>
        <taxon>Intramacronucleata</taxon>
        <taxon>Oligohymenophorea</taxon>
        <taxon>Hymenostomatida</taxon>
        <taxon>Ophryoglenina</taxon>
        <taxon>Ichthyophthirius</taxon>
    </lineage>
</organism>
<dbReference type="OrthoDB" id="10516423at2759"/>
<reference evidence="1 2" key="1">
    <citation type="submission" date="2011-07" db="EMBL/GenBank/DDBJ databases">
        <authorList>
            <person name="Coyne R."/>
            <person name="Brami D."/>
            <person name="Johnson J."/>
            <person name="Hostetler J."/>
            <person name="Hannick L."/>
            <person name="Clark T."/>
            <person name="Cassidy-Hanley D."/>
            <person name="Inman J."/>
        </authorList>
    </citation>
    <scope>NUCLEOTIDE SEQUENCE [LARGE SCALE GENOMIC DNA]</scope>
    <source>
        <strain evidence="1 2">G5</strain>
    </source>
</reference>
<name>G0R0I3_ICHMU</name>
<dbReference type="EMBL" id="GL984194">
    <property type="protein sequence ID" value="EGR29034.1"/>
    <property type="molecule type" value="Genomic_DNA"/>
</dbReference>
<sequence>MQKQRIIEFMIDGDCNNFPQNAVFCNPNLKDIFKCSVQLNQRRQKNEKVCGYFNLNTNCVKNLCSQSYENGCEACQHEIVDYYVLGECQQENEVI</sequence>
<dbReference type="InParanoid" id="G0R0I3"/>
<proteinExistence type="predicted"/>
<dbReference type="eggNOG" id="ENOG502R2VJ">
    <property type="taxonomic scope" value="Eukaryota"/>
</dbReference>
<gene>
    <name evidence="1" type="ORF">IMG5_165030</name>
</gene>
<dbReference type="AlphaFoldDB" id="G0R0I3"/>
<dbReference type="RefSeq" id="XP_004030270.1">
    <property type="nucleotide sequence ID" value="XM_004030222.1"/>
</dbReference>
<evidence type="ECO:0000313" key="1">
    <source>
        <dbReference type="EMBL" id="EGR29034.1"/>
    </source>
</evidence>
<accession>G0R0I3</accession>
<keyword evidence="2" id="KW-1185">Reference proteome</keyword>
<dbReference type="GeneID" id="14905112"/>
<protein>
    <submittedName>
        <fullName evidence="1">Kazal-type serine protease inhibitor domain protein</fullName>
    </submittedName>
</protein>
<evidence type="ECO:0000313" key="2">
    <source>
        <dbReference type="Proteomes" id="UP000008983"/>
    </source>
</evidence>